<comment type="caution">
    <text evidence="1">The sequence shown here is derived from an EMBL/GenBank/DDBJ whole genome shotgun (WGS) entry which is preliminary data.</text>
</comment>
<evidence type="ECO:0000313" key="2">
    <source>
        <dbReference type="Proteomes" id="UP000291343"/>
    </source>
</evidence>
<accession>A0A482X5B1</accession>
<organism evidence="1 2">
    <name type="scientific">Laodelphax striatellus</name>
    <name type="common">Small brown planthopper</name>
    <name type="synonym">Delphax striatella</name>
    <dbReference type="NCBI Taxonomy" id="195883"/>
    <lineage>
        <taxon>Eukaryota</taxon>
        <taxon>Metazoa</taxon>
        <taxon>Ecdysozoa</taxon>
        <taxon>Arthropoda</taxon>
        <taxon>Hexapoda</taxon>
        <taxon>Insecta</taxon>
        <taxon>Pterygota</taxon>
        <taxon>Neoptera</taxon>
        <taxon>Paraneoptera</taxon>
        <taxon>Hemiptera</taxon>
        <taxon>Auchenorrhyncha</taxon>
        <taxon>Fulgoroidea</taxon>
        <taxon>Delphacidae</taxon>
        <taxon>Criomorphinae</taxon>
        <taxon>Laodelphax</taxon>
    </lineage>
</organism>
<dbReference type="AlphaFoldDB" id="A0A482X5B1"/>
<reference evidence="1 2" key="1">
    <citation type="journal article" date="2017" name="Gigascience">
        <title>Genome sequence of the small brown planthopper, Laodelphax striatellus.</title>
        <authorList>
            <person name="Zhu J."/>
            <person name="Jiang F."/>
            <person name="Wang X."/>
            <person name="Yang P."/>
            <person name="Bao Y."/>
            <person name="Zhao W."/>
            <person name="Wang W."/>
            <person name="Lu H."/>
            <person name="Wang Q."/>
            <person name="Cui N."/>
            <person name="Li J."/>
            <person name="Chen X."/>
            <person name="Luo L."/>
            <person name="Yu J."/>
            <person name="Kang L."/>
            <person name="Cui F."/>
        </authorList>
    </citation>
    <scope>NUCLEOTIDE SEQUENCE [LARGE SCALE GENOMIC DNA]</scope>
    <source>
        <strain evidence="1">Lst14</strain>
    </source>
</reference>
<dbReference type="Proteomes" id="UP000291343">
    <property type="component" value="Unassembled WGS sequence"/>
</dbReference>
<proteinExistence type="predicted"/>
<dbReference type="InParanoid" id="A0A482X5B1"/>
<sequence length="72" mass="7734">HNDPEIGRGLRVHKRGVRRAAGVPVLVGGAAGDCAHGQRDHGPYLCRVHCEAGLAALRSALRGHKAYRHTNH</sequence>
<name>A0A482X5B1_LAOST</name>
<protein>
    <submittedName>
        <fullName evidence="1">Uncharacterized protein</fullName>
    </submittedName>
</protein>
<evidence type="ECO:0000313" key="1">
    <source>
        <dbReference type="EMBL" id="RZF40708.1"/>
    </source>
</evidence>
<feature type="non-terminal residue" evidence="1">
    <location>
        <position position="72"/>
    </location>
</feature>
<keyword evidence="2" id="KW-1185">Reference proteome</keyword>
<gene>
    <name evidence="1" type="ORF">LSTR_LSTR012184</name>
</gene>
<dbReference type="EMBL" id="QKKF02017822">
    <property type="protein sequence ID" value="RZF40708.1"/>
    <property type="molecule type" value="Genomic_DNA"/>
</dbReference>
<feature type="non-terminal residue" evidence="1">
    <location>
        <position position="1"/>
    </location>
</feature>